<dbReference type="RefSeq" id="WP_144436113.1">
    <property type="nucleotide sequence ID" value="NZ_CXWA01000007.1"/>
</dbReference>
<keyword evidence="2" id="KW-1185">Reference proteome</keyword>
<keyword evidence="1" id="KW-0547">Nucleotide-binding</keyword>
<dbReference type="Proteomes" id="UP000049983">
    <property type="component" value="Unassembled WGS sequence"/>
</dbReference>
<protein>
    <submittedName>
        <fullName evidence="1">Phosphate ABC transporter, ATP-binding protein</fullName>
    </submittedName>
</protein>
<dbReference type="GeneID" id="97668908"/>
<organism evidence="1 2">
    <name type="scientific">Roseibium album</name>
    <dbReference type="NCBI Taxonomy" id="311410"/>
    <lineage>
        <taxon>Bacteria</taxon>
        <taxon>Pseudomonadati</taxon>
        <taxon>Pseudomonadota</taxon>
        <taxon>Alphaproteobacteria</taxon>
        <taxon>Hyphomicrobiales</taxon>
        <taxon>Stappiaceae</taxon>
        <taxon>Roseibium</taxon>
    </lineage>
</organism>
<dbReference type="InterPro" id="IPR016195">
    <property type="entry name" value="Pol/histidinol_Pase-like"/>
</dbReference>
<proteinExistence type="predicted"/>
<evidence type="ECO:0000313" key="1">
    <source>
        <dbReference type="EMBL" id="CTQ67551.1"/>
    </source>
</evidence>
<dbReference type="GO" id="GO:0005524">
    <property type="term" value="F:ATP binding"/>
    <property type="evidence" value="ECO:0007669"/>
    <property type="project" value="UniProtKB-KW"/>
</dbReference>
<dbReference type="OrthoDB" id="9791620at2"/>
<dbReference type="SUPFAM" id="SSF52540">
    <property type="entry name" value="P-loop containing nucleoside triphosphate hydrolases"/>
    <property type="match status" value="1"/>
</dbReference>
<dbReference type="SUPFAM" id="SSF89550">
    <property type="entry name" value="PHP domain-like"/>
    <property type="match status" value="1"/>
</dbReference>
<dbReference type="Gene3D" id="3.20.20.140">
    <property type="entry name" value="Metal-dependent hydrolases"/>
    <property type="match status" value="1"/>
</dbReference>
<dbReference type="EMBL" id="CXWC01000003">
    <property type="protein sequence ID" value="CTQ67551.1"/>
    <property type="molecule type" value="Genomic_DNA"/>
</dbReference>
<gene>
    <name evidence="1" type="ORF">LA5096_01488</name>
</gene>
<accession>A0A0M6ZZ25</accession>
<sequence>MIKIDFHIHTKTSILDAAFDFSQTKLDEYIENAGLDCIAITNHNLFDKEQFAAIRDAVTVPVFPGIEVDLCGAQILVFTDGQDLDSFEEQCRQVSAKCDEVGASITVEDFKSIFGDLSNYILIPHYDKKPAIKENTLAQLAPHVTAGEVSSVKKFIYSMNSAERLVPVYFSDCRVRDDLDPLPTRQTYLDCSEPTFSAIKECLRDKTKVALSKADGNRLFQVFENGQQLSTGLNVILGDRSSGKSHTLEALKKRFPEAHHIRQFALVARDADEDEKKFNSYLTRKQGLFSKDYLTDLQQVIEDVLDIDLDGDTRQVEAYLSSLLEFARERERHDAFSKARIYREDLFPDRNLKGLRDLIASTKNLISNVEFKETIAKHLARESLVSLYVDLMQQYARQEELRLKKVWVNDLVQNIKAKLQLRSAAPRISDVDLYEVALNKRKVAKFEEISKLAQMPKTPLRKSMRGFSVVAEVGPFRGTQEMWNVLRRRPASFANAFKAYGEPYRFLQELKAIGGDVKPPDFCKYFVKIDYRILNKDGFDASGGERSEFFLLDEIEGAAEHEMLLIDEPESSFDNSFLKDDVNSLIKEMAKKMPVVVVTHNNTVGMTIKPDYLLFTEKAIEDGEVVWRTYSGYPTSKKLTSPDGTDVATFDIVLGSLEAGSKAYDERRHSYENLKD</sequence>
<dbReference type="Gene3D" id="3.40.50.300">
    <property type="entry name" value="P-loop containing nucleotide triphosphate hydrolases"/>
    <property type="match status" value="1"/>
</dbReference>
<name>A0A0M6ZZ25_9HYPH</name>
<dbReference type="InterPro" id="IPR027417">
    <property type="entry name" value="P-loop_NTPase"/>
</dbReference>
<keyword evidence="1" id="KW-0067">ATP-binding</keyword>
<reference evidence="2" key="1">
    <citation type="submission" date="2015-07" db="EMBL/GenBank/DDBJ databases">
        <authorList>
            <person name="Rodrigo-Torres Lidia"/>
            <person name="Arahal R.David."/>
        </authorList>
    </citation>
    <scope>NUCLEOTIDE SEQUENCE [LARGE SCALE GENOMIC DNA]</scope>
    <source>
        <strain evidence="2">CECT 5096</strain>
    </source>
</reference>
<dbReference type="AlphaFoldDB" id="A0A0M6ZZ25"/>
<dbReference type="CDD" id="cd07432">
    <property type="entry name" value="PHP_HisPPase"/>
    <property type="match status" value="1"/>
</dbReference>
<evidence type="ECO:0000313" key="2">
    <source>
        <dbReference type="Proteomes" id="UP000049983"/>
    </source>
</evidence>
<dbReference type="STRING" id="311410.LA5095_04509"/>